<dbReference type="PANTHER" id="PTHR43283:SF3">
    <property type="entry name" value="BETA-LACTAMASE FAMILY PROTEIN (AFU_ORTHOLOGUE AFUA_5G07500)"/>
    <property type="match status" value="1"/>
</dbReference>
<reference evidence="1 2" key="1">
    <citation type="journal article" date="2011" name="J. Bacteriol.">
        <title>Genome sequence of strain IMCC3088, a proteorhodopsin-containing marine bacterium belonging to the OM60/NOR5 clade.</title>
        <authorList>
            <person name="Jang Y."/>
            <person name="Oh H.M."/>
            <person name="Kang I."/>
            <person name="Lee K."/>
            <person name="Yang S.J."/>
            <person name="Cho J.C."/>
        </authorList>
    </citation>
    <scope>NUCLEOTIDE SEQUENCE [LARGE SCALE GENOMIC DNA]</scope>
    <source>
        <strain evidence="1 2">IMCC3088</strain>
    </source>
</reference>
<protein>
    <submittedName>
        <fullName evidence="1">Beta-lactamase</fullName>
    </submittedName>
</protein>
<dbReference type="InterPro" id="IPR001466">
    <property type="entry name" value="Beta-lactam-related"/>
</dbReference>
<dbReference type="PANTHER" id="PTHR43283">
    <property type="entry name" value="BETA-LACTAMASE-RELATED"/>
    <property type="match status" value="1"/>
</dbReference>
<dbReference type="OrthoDB" id="119951at2"/>
<dbReference type="InterPro" id="IPR012338">
    <property type="entry name" value="Beta-lactam/transpept-like"/>
</dbReference>
<name>F3KZV6_9GAMM</name>
<keyword evidence="2" id="KW-1185">Reference proteome</keyword>
<evidence type="ECO:0000313" key="1">
    <source>
        <dbReference type="EMBL" id="EGG30410.1"/>
    </source>
</evidence>
<dbReference type="AlphaFoldDB" id="F3KZV6"/>
<sequence length="439" mass="48333">MNIAIITSTCRSHLRGVIGIALISALILACSSQEQARELTHKVLKDEVIGKEAYPFLLVYIETASGEVLVSESVASEAFFAPTETPKVDDWMRIWSMTKLVTTVLTLDLIEDGVISLEDEVISYLPELADLRVAVPRSGGTMTEASASGYVLGSETNNIATDACDFELLPLLRPMTIRDLMLHTAGFYYATTGIPCLDEAQAQLHLPLAKSTDDWLARISTLPLIQQPGDDYYYGLNTSVLGFLLERASGKTLQTLLEQRITNPYNIEGLSFRLPKNVELPPRTSGRDGTLRLARDRELDIFGGEQPPYGPDTTLFLGGEGLVATAPGFAKFLRVVFFPELNNLRPLLDPDSVTAMTSAQINKNEWGAMGYTLWISSGLRADGSFSRAGLWTGGGYEGTRYWIDPEQQQVGVIMTQVFMPPTEGVAIDERIRDILENQR</sequence>
<evidence type="ECO:0000313" key="2">
    <source>
        <dbReference type="Proteomes" id="UP000005615"/>
    </source>
</evidence>
<dbReference type="SUPFAM" id="SSF56601">
    <property type="entry name" value="beta-lactamase/transpeptidase-like"/>
    <property type="match status" value="1"/>
</dbReference>
<comment type="caution">
    <text evidence="1">The sequence shown here is derived from an EMBL/GenBank/DDBJ whole genome shotgun (WGS) entry which is preliminary data.</text>
</comment>
<organism evidence="1 2">
    <name type="scientific">Aequoribacter fuscus</name>
    <dbReference type="NCBI Taxonomy" id="2518989"/>
    <lineage>
        <taxon>Bacteria</taxon>
        <taxon>Pseudomonadati</taxon>
        <taxon>Pseudomonadota</taxon>
        <taxon>Gammaproteobacteria</taxon>
        <taxon>Cellvibrionales</taxon>
        <taxon>Halieaceae</taxon>
        <taxon>Aequoribacter</taxon>
    </lineage>
</organism>
<dbReference type="STRING" id="2518989.IMCC3088_549"/>
<proteinExistence type="predicted"/>
<dbReference type="InterPro" id="IPR050789">
    <property type="entry name" value="Diverse_Enzym_Activities"/>
</dbReference>
<dbReference type="eggNOG" id="COG1680">
    <property type="taxonomic scope" value="Bacteria"/>
</dbReference>
<accession>F3KZV6</accession>
<dbReference type="Pfam" id="PF00144">
    <property type="entry name" value="Beta-lactamase"/>
    <property type="match status" value="1"/>
</dbReference>
<gene>
    <name evidence="1" type="ORF">IMCC3088_549</name>
</gene>
<dbReference type="Proteomes" id="UP000005615">
    <property type="component" value="Unassembled WGS sequence"/>
</dbReference>
<dbReference type="RefSeq" id="WP_009574950.1">
    <property type="nucleotide sequence ID" value="NZ_AEIG01000015.1"/>
</dbReference>
<dbReference type="Gene3D" id="3.40.710.10">
    <property type="entry name" value="DD-peptidase/beta-lactamase superfamily"/>
    <property type="match status" value="1"/>
</dbReference>
<dbReference type="EMBL" id="AEIG01000015">
    <property type="protein sequence ID" value="EGG30410.1"/>
    <property type="molecule type" value="Genomic_DNA"/>
</dbReference>